<evidence type="ECO:0000313" key="2">
    <source>
        <dbReference type="Proteomes" id="UP000076738"/>
    </source>
</evidence>
<keyword evidence="2" id="KW-1185">Reference proteome</keyword>
<organism evidence="1 2">
    <name type="scientific">Calocera viscosa (strain TUFC12733)</name>
    <dbReference type="NCBI Taxonomy" id="1330018"/>
    <lineage>
        <taxon>Eukaryota</taxon>
        <taxon>Fungi</taxon>
        <taxon>Dikarya</taxon>
        <taxon>Basidiomycota</taxon>
        <taxon>Agaricomycotina</taxon>
        <taxon>Dacrymycetes</taxon>
        <taxon>Dacrymycetales</taxon>
        <taxon>Dacrymycetaceae</taxon>
        <taxon>Calocera</taxon>
    </lineage>
</organism>
<dbReference type="AlphaFoldDB" id="A0A167IW55"/>
<sequence length="154" mass="17444">MAISGGRLCSRATISSLSYIVSSTQASGAGEDGSLEEDMGARGSRRSGAVYALALRKARLSYGRAKGPIMLPSVGALSTTDSPLDSLRHGDALRLCLRRRRQARTYHRSQDIYKELYRFPWRGRSRTFDKHQQHHRTLVGQWRWTNEHAYPRPR</sequence>
<proteinExistence type="predicted"/>
<evidence type="ECO:0000313" key="1">
    <source>
        <dbReference type="EMBL" id="KZO93026.1"/>
    </source>
</evidence>
<reference evidence="1 2" key="1">
    <citation type="journal article" date="2016" name="Mol. Biol. Evol.">
        <title>Comparative Genomics of Early-Diverging Mushroom-Forming Fungi Provides Insights into the Origins of Lignocellulose Decay Capabilities.</title>
        <authorList>
            <person name="Nagy L.G."/>
            <person name="Riley R."/>
            <person name="Tritt A."/>
            <person name="Adam C."/>
            <person name="Daum C."/>
            <person name="Floudas D."/>
            <person name="Sun H."/>
            <person name="Yadav J.S."/>
            <person name="Pangilinan J."/>
            <person name="Larsson K.H."/>
            <person name="Matsuura K."/>
            <person name="Barry K."/>
            <person name="Labutti K."/>
            <person name="Kuo R."/>
            <person name="Ohm R.A."/>
            <person name="Bhattacharya S.S."/>
            <person name="Shirouzu T."/>
            <person name="Yoshinaga Y."/>
            <person name="Martin F.M."/>
            <person name="Grigoriev I.V."/>
            <person name="Hibbett D.S."/>
        </authorList>
    </citation>
    <scope>NUCLEOTIDE SEQUENCE [LARGE SCALE GENOMIC DNA]</scope>
    <source>
        <strain evidence="1 2">TUFC12733</strain>
    </source>
</reference>
<gene>
    <name evidence="1" type="ORF">CALVIDRAFT_287538</name>
</gene>
<accession>A0A167IW55</accession>
<dbReference type="Proteomes" id="UP000076738">
    <property type="component" value="Unassembled WGS sequence"/>
</dbReference>
<dbReference type="EMBL" id="KV417305">
    <property type="protein sequence ID" value="KZO93026.1"/>
    <property type="molecule type" value="Genomic_DNA"/>
</dbReference>
<name>A0A167IW55_CALVF</name>
<protein>
    <submittedName>
        <fullName evidence="1">Uncharacterized protein</fullName>
    </submittedName>
</protein>